<dbReference type="InterPro" id="IPR011852">
    <property type="entry name" value="TRAP_TAXI"/>
</dbReference>
<dbReference type="PANTHER" id="PTHR42941:SF1">
    <property type="entry name" value="SLL1037 PROTEIN"/>
    <property type="match status" value="1"/>
</dbReference>
<dbReference type="EMBL" id="JBHTCQ010000002">
    <property type="protein sequence ID" value="MFC7405955.1"/>
    <property type="molecule type" value="Genomic_DNA"/>
</dbReference>
<protein>
    <submittedName>
        <fullName evidence="2">TAXI family TRAP transporter solute-binding subunit</fullName>
    </submittedName>
</protein>
<feature type="signal peptide" evidence="1">
    <location>
        <begin position="1"/>
        <end position="20"/>
    </location>
</feature>
<dbReference type="NCBIfam" id="TIGR02122">
    <property type="entry name" value="TRAP_TAXI"/>
    <property type="match status" value="1"/>
</dbReference>
<gene>
    <name evidence="2" type="ORF">ACFQQL_12595</name>
</gene>
<keyword evidence="3" id="KW-1185">Reference proteome</keyword>
<dbReference type="Proteomes" id="UP001596455">
    <property type="component" value="Unassembled WGS sequence"/>
</dbReference>
<reference evidence="3" key="1">
    <citation type="journal article" date="2019" name="Int. J. Syst. Evol. Microbiol.">
        <title>The Global Catalogue of Microorganisms (GCM) 10K type strain sequencing project: providing services to taxonomists for standard genome sequencing and annotation.</title>
        <authorList>
            <consortium name="The Broad Institute Genomics Platform"/>
            <consortium name="The Broad Institute Genome Sequencing Center for Infectious Disease"/>
            <person name="Wu L."/>
            <person name="Ma J."/>
        </authorList>
    </citation>
    <scope>NUCLEOTIDE SEQUENCE [LARGE SCALE GENOMIC DNA]</scope>
    <source>
        <strain evidence="3">JCM 1490</strain>
    </source>
</reference>
<dbReference type="CDD" id="cd13520">
    <property type="entry name" value="PBP2_TAXI_TRAP"/>
    <property type="match status" value="1"/>
</dbReference>
<evidence type="ECO:0000313" key="3">
    <source>
        <dbReference type="Proteomes" id="UP001596455"/>
    </source>
</evidence>
<organism evidence="2 3">
    <name type="scientific">Georgenia alba</name>
    <dbReference type="NCBI Taxonomy" id="2233858"/>
    <lineage>
        <taxon>Bacteria</taxon>
        <taxon>Bacillati</taxon>
        <taxon>Actinomycetota</taxon>
        <taxon>Actinomycetes</taxon>
        <taxon>Micrococcales</taxon>
        <taxon>Bogoriellaceae</taxon>
        <taxon>Georgenia</taxon>
    </lineage>
</organism>
<dbReference type="Pfam" id="PF16868">
    <property type="entry name" value="NMT1_3"/>
    <property type="match status" value="1"/>
</dbReference>
<proteinExistence type="predicted"/>
<evidence type="ECO:0000256" key="1">
    <source>
        <dbReference type="SAM" id="SignalP"/>
    </source>
</evidence>
<sequence>MRVRRMAATLAAGATVVALAACNNDGGQGGGEGGGQDFLTSLTFGTGGASGTYYPLGTEYANIFEENIQGVTVNAIETGASVENLGQIYQGEMQLGLTQNDTAISAVAGTGDFQGAAVDNVGWIGKLYPEAAHIITLADSGYESVADLEGERIAVGPPGSGTRAVAEAILSAYGIEAGEYEPFEEEFGDAQGLLQDGNLDASIFVIGTPSSALNELAATNDVRLLPVEPDIAEEIAADTNFATYTLAAGTYDFLEEDVTTLSVFAALVASTTQVSPELGYDLTRAVYENAGDITLPQSDLITVEEALVGQGDIPLHPGAEQYYEEQGVL</sequence>
<dbReference type="RefSeq" id="WP_382394866.1">
    <property type="nucleotide sequence ID" value="NZ_JBHTCQ010000002.1"/>
</dbReference>
<dbReference type="SUPFAM" id="SSF53850">
    <property type="entry name" value="Periplasmic binding protein-like II"/>
    <property type="match status" value="1"/>
</dbReference>
<comment type="caution">
    <text evidence="2">The sequence shown here is derived from an EMBL/GenBank/DDBJ whole genome shotgun (WGS) entry which is preliminary data.</text>
</comment>
<dbReference type="PANTHER" id="PTHR42941">
    <property type="entry name" value="SLL1037 PROTEIN"/>
    <property type="match status" value="1"/>
</dbReference>
<accession>A0ABW2Q964</accession>
<name>A0ABW2Q964_9MICO</name>
<feature type="chain" id="PRO_5045063832" evidence="1">
    <location>
        <begin position="21"/>
        <end position="329"/>
    </location>
</feature>
<dbReference type="PROSITE" id="PS51257">
    <property type="entry name" value="PROKAR_LIPOPROTEIN"/>
    <property type="match status" value="1"/>
</dbReference>
<evidence type="ECO:0000313" key="2">
    <source>
        <dbReference type="EMBL" id="MFC7405955.1"/>
    </source>
</evidence>
<keyword evidence="1" id="KW-0732">Signal</keyword>
<dbReference type="Gene3D" id="3.40.190.10">
    <property type="entry name" value="Periplasmic binding protein-like II"/>
    <property type="match status" value="2"/>
</dbReference>